<sequence>MTASTAPPPQNSMRICQQGDKRKSAGTCIAYTNKTQKGLIIIIITIIITIIIIIIIIMQDVLNEVATAIWDAATS</sequence>
<accession>A0A5J5DMY7</accession>
<keyword evidence="2" id="KW-0472">Membrane</keyword>
<keyword evidence="2" id="KW-1133">Transmembrane helix</keyword>
<dbReference type="AlphaFoldDB" id="A0A5J5DMY7"/>
<evidence type="ECO:0000256" key="2">
    <source>
        <dbReference type="SAM" id="Phobius"/>
    </source>
</evidence>
<proteinExistence type="predicted"/>
<organism evidence="3 4">
    <name type="scientific">Etheostoma spectabile</name>
    <name type="common">orangethroat darter</name>
    <dbReference type="NCBI Taxonomy" id="54343"/>
    <lineage>
        <taxon>Eukaryota</taxon>
        <taxon>Metazoa</taxon>
        <taxon>Chordata</taxon>
        <taxon>Craniata</taxon>
        <taxon>Vertebrata</taxon>
        <taxon>Euteleostomi</taxon>
        <taxon>Actinopterygii</taxon>
        <taxon>Neopterygii</taxon>
        <taxon>Teleostei</taxon>
        <taxon>Neoteleostei</taxon>
        <taxon>Acanthomorphata</taxon>
        <taxon>Eupercaria</taxon>
        <taxon>Perciformes</taxon>
        <taxon>Percoidei</taxon>
        <taxon>Percidae</taxon>
        <taxon>Etheostomatinae</taxon>
        <taxon>Etheostoma</taxon>
    </lineage>
</organism>
<protein>
    <submittedName>
        <fullName evidence="3">Uncharacterized protein</fullName>
    </submittedName>
</protein>
<gene>
    <name evidence="3" type="ORF">FQN60_011673</name>
</gene>
<evidence type="ECO:0000256" key="1">
    <source>
        <dbReference type="SAM" id="MobiDB-lite"/>
    </source>
</evidence>
<feature type="transmembrane region" description="Helical" evidence="2">
    <location>
        <begin position="39"/>
        <end position="58"/>
    </location>
</feature>
<name>A0A5J5DMY7_9PERO</name>
<feature type="compositionally biased region" description="Pro residues" evidence="1">
    <location>
        <begin position="1"/>
        <end position="10"/>
    </location>
</feature>
<evidence type="ECO:0000313" key="4">
    <source>
        <dbReference type="Proteomes" id="UP000327493"/>
    </source>
</evidence>
<feature type="region of interest" description="Disordered" evidence="1">
    <location>
        <begin position="1"/>
        <end position="20"/>
    </location>
</feature>
<dbReference type="Proteomes" id="UP000327493">
    <property type="component" value="Chromosome 2"/>
</dbReference>
<reference evidence="3 4" key="1">
    <citation type="submission" date="2019-08" db="EMBL/GenBank/DDBJ databases">
        <title>A chromosome-level genome assembly, high-density linkage maps, and genome scans reveal the genomic architecture of hybrid incompatibilities underlying speciation via character displacement in darters (Percidae: Etheostominae).</title>
        <authorList>
            <person name="Moran R.L."/>
            <person name="Catchen J.M."/>
            <person name="Fuller R.C."/>
        </authorList>
    </citation>
    <scope>NUCLEOTIDE SEQUENCE [LARGE SCALE GENOMIC DNA]</scope>
    <source>
        <strain evidence="3">EspeVRDwgs_2016</strain>
        <tissue evidence="3">Muscle</tissue>
    </source>
</reference>
<dbReference type="EMBL" id="VOFY01000002">
    <property type="protein sequence ID" value="KAA8594538.1"/>
    <property type="molecule type" value="Genomic_DNA"/>
</dbReference>
<keyword evidence="2" id="KW-0812">Transmembrane</keyword>
<comment type="caution">
    <text evidence="3">The sequence shown here is derived from an EMBL/GenBank/DDBJ whole genome shotgun (WGS) entry which is preliminary data.</text>
</comment>
<evidence type="ECO:0000313" key="3">
    <source>
        <dbReference type="EMBL" id="KAA8594538.1"/>
    </source>
</evidence>
<keyword evidence="4" id="KW-1185">Reference proteome</keyword>